<keyword evidence="4 7" id="KW-0949">S-adenosyl-L-methionine</keyword>
<dbReference type="SUPFAM" id="SSF75217">
    <property type="entry name" value="alpha/beta knot"/>
    <property type="match status" value="1"/>
</dbReference>
<keyword evidence="1 7" id="KW-0820">tRNA-binding</keyword>
<keyword evidence="5 7" id="KW-0819">tRNA processing</keyword>
<dbReference type="PANTHER" id="PTHR43453">
    <property type="entry name" value="RRNA METHYLASE-LIKE"/>
    <property type="match status" value="1"/>
</dbReference>
<evidence type="ECO:0000313" key="10">
    <source>
        <dbReference type="Proteomes" id="UP000064893"/>
    </source>
</evidence>
<evidence type="ECO:0000313" key="9">
    <source>
        <dbReference type="EMBL" id="ALO16240.1"/>
    </source>
</evidence>
<feature type="binding site" evidence="7">
    <location>
        <position position="110"/>
    </location>
    <ligand>
        <name>S-adenosyl-L-methionine</name>
        <dbReference type="ChEBI" id="CHEBI:59789"/>
    </ligand>
</feature>
<evidence type="ECO:0000259" key="8">
    <source>
        <dbReference type="Pfam" id="PF00588"/>
    </source>
</evidence>
<keyword evidence="10" id="KW-1185">Reference proteome</keyword>
<evidence type="ECO:0000256" key="3">
    <source>
        <dbReference type="ARBA" id="ARBA00022679"/>
    </source>
</evidence>
<comment type="function">
    <text evidence="7">Catalyzes the 2'-O methylation of guanosine at position 18 in tRNA.</text>
</comment>
<dbReference type="InterPro" id="IPR029028">
    <property type="entry name" value="Alpha/beta_knot_MTases"/>
</dbReference>
<dbReference type="HAMAP" id="MF_02060">
    <property type="entry name" value="tRNA_methyltr_TrmH"/>
    <property type="match status" value="1"/>
</dbReference>
<dbReference type="STRING" id="1307839.L21SP5_02617"/>
<comment type="caution">
    <text evidence="7">Lacks conserved residue(s) required for the propagation of feature annotation.</text>
</comment>
<dbReference type="Pfam" id="PF00588">
    <property type="entry name" value="SpoU_methylase"/>
    <property type="match status" value="1"/>
</dbReference>
<gene>
    <name evidence="7 9" type="primary">trmH</name>
    <name evidence="9" type="ORF">L21SP5_02617</name>
</gene>
<proteinExistence type="inferred from homology"/>
<dbReference type="OrthoDB" id="9794400at2"/>
<keyword evidence="3 7" id="KW-0808">Transferase</keyword>
<dbReference type="GO" id="GO:0002938">
    <property type="term" value="P:tRNA guanine ribose methylation"/>
    <property type="evidence" value="ECO:0007669"/>
    <property type="project" value="UniProtKB-UniRule"/>
</dbReference>
<feature type="binding site" evidence="7">
    <location>
        <position position="154"/>
    </location>
    <ligand>
        <name>S-adenosyl-L-methionine</name>
        <dbReference type="ChEBI" id="CHEBI:59789"/>
    </ligand>
</feature>
<dbReference type="GO" id="GO:0141100">
    <property type="term" value="F:tRNA (guanine(18)-2'-O)-methyltransferase activity"/>
    <property type="evidence" value="ECO:0007669"/>
    <property type="project" value="UniProtKB-UniRule"/>
</dbReference>
<evidence type="ECO:0000256" key="6">
    <source>
        <dbReference type="ARBA" id="ARBA00022884"/>
    </source>
</evidence>
<dbReference type="EMBL" id="CP013118">
    <property type="protein sequence ID" value="ALO16240.1"/>
    <property type="molecule type" value="Genomic_DNA"/>
</dbReference>
<dbReference type="RefSeq" id="WP_057953632.1">
    <property type="nucleotide sequence ID" value="NZ_CP013118.1"/>
</dbReference>
<dbReference type="PATRIC" id="fig|1307839.3.peg.2748"/>
<evidence type="ECO:0000256" key="2">
    <source>
        <dbReference type="ARBA" id="ARBA00022603"/>
    </source>
</evidence>
<sequence length="226" mass="26276">MKQLIAQLKEFISEERFHLFEKILQNRTNYITVAIEDIYQSHNASAVLRSCDCFGIQTVHVVEQQNEFIPNPEVAMGSSKWLNINHYKNKNALPNAISTLKKQNYRVVATTPHQNDTLLPEFELEKGPVALLFGTEMRGLSNQAIELADEYLKIPMYGFTESFNISVSVAIILNELRQKLNKSSIPWQLNEQEYEETLFKWIKASIKRPELIIERLQQTKKNYRTD</sequence>
<dbReference type="KEGG" id="blq:L21SP5_02617"/>
<dbReference type="PANTHER" id="PTHR43453:SF1">
    <property type="entry name" value="TRNA_RRNA METHYLTRANSFERASE SPOU TYPE DOMAIN-CONTAINING PROTEIN"/>
    <property type="match status" value="1"/>
</dbReference>
<dbReference type="EC" id="2.1.1.34" evidence="7"/>
<reference evidence="9 10" key="1">
    <citation type="submission" date="2015-11" db="EMBL/GenBank/DDBJ databases">
        <title>Description and complete genome sequence of a novel strain predominating in hypersaline microbial mats and representing a new family of the Bacteriodetes phylum.</title>
        <authorList>
            <person name="Spring S."/>
            <person name="Bunk B."/>
            <person name="Sproer C."/>
            <person name="Klenk H.-P."/>
        </authorList>
    </citation>
    <scope>NUCLEOTIDE SEQUENCE [LARGE SCALE GENOMIC DNA]</scope>
    <source>
        <strain evidence="9 10">L21-Spi-D4</strain>
    </source>
</reference>
<dbReference type="GO" id="GO:0000049">
    <property type="term" value="F:tRNA binding"/>
    <property type="evidence" value="ECO:0007669"/>
    <property type="project" value="UniProtKB-UniRule"/>
</dbReference>
<evidence type="ECO:0000256" key="1">
    <source>
        <dbReference type="ARBA" id="ARBA00022555"/>
    </source>
</evidence>
<keyword evidence="2 7" id="KW-0489">Methyltransferase</keyword>
<dbReference type="InterPro" id="IPR033671">
    <property type="entry name" value="TrmH"/>
</dbReference>
<name>A0A0S2I1X2_9BACT</name>
<organism evidence="9 10">
    <name type="scientific">Salinivirga cyanobacteriivorans</name>
    <dbReference type="NCBI Taxonomy" id="1307839"/>
    <lineage>
        <taxon>Bacteria</taxon>
        <taxon>Pseudomonadati</taxon>
        <taxon>Bacteroidota</taxon>
        <taxon>Bacteroidia</taxon>
        <taxon>Bacteroidales</taxon>
        <taxon>Salinivirgaceae</taxon>
        <taxon>Salinivirga</taxon>
    </lineage>
</organism>
<keyword evidence="6 7" id="KW-0694">RNA-binding</keyword>
<protein>
    <recommendedName>
        <fullName evidence="7">tRNA (guanosine(18)-2'-O)-methyltransferase</fullName>
        <ecNumber evidence="7">2.1.1.34</ecNumber>
    </recommendedName>
    <alternativeName>
        <fullName evidence="7">tRNA [Gm18] methyltransferase</fullName>
    </alternativeName>
</protein>
<comment type="similarity">
    <text evidence="7">Belongs to the class IV-like SAM-binding methyltransferase superfamily. RNA methyltransferase TrmH family.</text>
</comment>
<dbReference type="CDD" id="cd18092">
    <property type="entry name" value="SpoU-like_TrmH"/>
    <property type="match status" value="1"/>
</dbReference>
<comment type="catalytic activity">
    <reaction evidence="7">
        <text>guanosine(18) in tRNA + S-adenosyl-L-methionine = 2'-O-methylguanosine(18) in tRNA + S-adenosyl-L-homocysteine + H(+)</text>
        <dbReference type="Rhea" id="RHEA:20077"/>
        <dbReference type="Rhea" id="RHEA-COMP:10190"/>
        <dbReference type="Rhea" id="RHEA-COMP:10192"/>
        <dbReference type="ChEBI" id="CHEBI:15378"/>
        <dbReference type="ChEBI" id="CHEBI:57856"/>
        <dbReference type="ChEBI" id="CHEBI:59789"/>
        <dbReference type="ChEBI" id="CHEBI:74269"/>
        <dbReference type="ChEBI" id="CHEBI:74445"/>
        <dbReference type="EC" id="2.1.1.34"/>
    </reaction>
</comment>
<accession>A0A0S2I1X2</accession>
<dbReference type="Gene3D" id="3.40.1280.10">
    <property type="match status" value="1"/>
</dbReference>
<dbReference type="InterPro" id="IPR029026">
    <property type="entry name" value="tRNA_m1G_MTases_N"/>
</dbReference>
<feature type="domain" description="tRNA/rRNA methyltransferase SpoU type" evidence="8">
    <location>
        <begin position="31"/>
        <end position="173"/>
    </location>
</feature>
<evidence type="ECO:0000256" key="4">
    <source>
        <dbReference type="ARBA" id="ARBA00022691"/>
    </source>
</evidence>
<evidence type="ECO:0000256" key="5">
    <source>
        <dbReference type="ARBA" id="ARBA00022694"/>
    </source>
</evidence>
<dbReference type="Proteomes" id="UP000064893">
    <property type="component" value="Chromosome"/>
</dbReference>
<dbReference type="AlphaFoldDB" id="A0A0S2I1X2"/>
<dbReference type="InterPro" id="IPR001537">
    <property type="entry name" value="SpoU_MeTrfase"/>
</dbReference>
<evidence type="ECO:0000256" key="7">
    <source>
        <dbReference type="HAMAP-Rule" id="MF_02060"/>
    </source>
</evidence>